<sequence length="270" mass="29829">MQPLLPDWAADDIDPHIPSPARIYDHLLGGFANFDVDRRIAARMSRIIPEIPRTARANRAFLQRAVGFLAAQGIDQYLDLGSGIPTVGNVHEIAQREVPGARVVYVDIDPVAVTMSRRLLADNPNATATHGDFTRIDAVLQLPQVTGFLDFDRPIAVLLVSVLHFVTDDTVAQHLFDRLREIMAPGSHLAVSHLTNEGPPEQLDRMLAVTEQVTGRGDRLRTHDEITGLLGDLTLVDPGLVYLAQWRPDPDEPMPEIRPLDGYAGIARRN</sequence>
<keyword evidence="1" id="KW-0808">Transferase</keyword>
<proteinExistence type="predicted"/>
<dbReference type="Gene3D" id="3.40.50.150">
    <property type="entry name" value="Vaccinia Virus protein VP39"/>
    <property type="match status" value="1"/>
</dbReference>
<organism evidence="1 2">
    <name type="scientific">Nocardia albiluteola</name>
    <dbReference type="NCBI Taxonomy" id="2842303"/>
    <lineage>
        <taxon>Bacteria</taxon>
        <taxon>Bacillati</taxon>
        <taxon>Actinomycetota</taxon>
        <taxon>Actinomycetes</taxon>
        <taxon>Mycobacteriales</taxon>
        <taxon>Nocardiaceae</taxon>
        <taxon>Nocardia</taxon>
    </lineage>
</organism>
<accession>A0ABS6B7S8</accession>
<dbReference type="EMBL" id="JAHKNI010000012">
    <property type="protein sequence ID" value="MBU3065806.1"/>
    <property type="molecule type" value="Genomic_DNA"/>
</dbReference>
<comment type="caution">
    <text evidence="1">The sequence shown here is derived from an EMBL/GenBank/DDBJ whole genome shotgun (WGS) entry which is preliminary data.</text>
</comment>
<name>A0ABS6B7S8_9NOCA</name>
<keyword evidence="1" id="KW-0489">Methyltransferase</keyword>
<dbReference type="Pfam" id="PF04672">
    <property type="entry name" value="Methyltransf_19"/>
    <property type="match status" value="1"/>
</dbReference>
<gene>
    <name evidence="1" type="ORF">KO481_30310</name>
</gene>
<dbReference type="PIRSF" id="PIRSF017393">
    <property type="entry name" value="MTase_SAV2177"/>
    <property type="match status" value="1"/>
</dbReference>
<dbReference type="GO" id="GO:0008168">
    <property type="term" value="F:methyltransferase activity"/>
    <property type="evidence" value="ECO:0007669"/>
    <property type="project" value="UniProtKB-KW"/>
</dbReference>
<dbReference type="GO" id="GO:0032259">
    <property type="term" value="P:methylation"/>
    <property type="evidence" value="ECO:0007669"/>
    <property type="project" value="UniProtKB-KW"/>
</dbReference>
<dbReference type="Proteomes" id="UP000733379">
    <property type="component" value="Unassembled WGS sequence"/>
</dbReference>
<reference evidence="1 2" key="1">
    <citation type="submission" date="2021-06" db="EMBL/GenBank/DDBJ databases">
        <title>Actinomycetes sequencing.</title>
        <authorList>
            <person name="Shan Q."/>
        </authorList>
    </citation>
    <scope>NUCLEOTIDE SEQUENCE [LARGE SCALE GENOMIC DNA]</scope>
    <source>
        <strain evidence="1 2">NEAU-G5</strain>
    </source>
</reference>
<dbReference type="InterPro" id="IPR029063">
    <property type="entry name" value="SAM-dependent_MTases_sf"/>
</dbReference>
<dbReference type="RefSeq" id="WP_215921827.1">
    <property type="nucleotide sequence ID" value="NZ_JAHKNI010000012.1"/>
</dbReference>
<keyword evidence="2" id="KW-1185">Reference proteome</keyword>
<dbReference type="InterPro" id="IPR006764">
    <property type="entry name" value="SAM_dep_MeTrfase_SAV2177_type"/>
</dbReference>
<protein>
    <submittedName>
        <fullName evidence="1">SAM-dependent methyltransferase</fullName>
    </submittedName>
</protein>
<evidence type="ECO:0000313" key="2">
    <source>
        <dbReference type="Proteomes" id="UP000733379"/>
    </source>
</evidence>
<evidence type="ECO:0000313" key="1">
    <source>
        <dbReference type="EMBL" id="MBU3065806.1"/>
    </source>
</evidence>
<dbReference type="SUPFAM" id="SSF53335">
    <property type="entry name" value="S-adenosyl-L-methionine-dependent methyltransferases"/>
    <property type="match status" value="1"/>
</dbReference>
<dbReference type="CDD" id="cd02440">
    <property type="entry name" value="AdoMet_MTases"/>
    <property type="match status" value="1"/>
</dbReference>